<protein>
    <submittedName>
        <fullName evidence="3">General odorant-binding protein 83a-like</fullName>
    </submittedName>
</protein>
<sequence>MKITCLVLFFCVALWSDNVLCRMTEKQLTAAVKLVRNMCAGKTKATAEDIDKMHVGDWDVDHNAMCYMYCGLNMYKLIDKDNKFDRKSAEAQLAQLPASMHEYVNKCMDQCENAATSFDDKCHSAWEYSKCMYFCDPEKYFLP</sequence>
<dbReference type="SMART" id="SM00708">
    <property type="entry name" value="PhBP"/>
    <property type="match status" value="1"/>
</dbReference>
<dbReference type="RefSeq" id="XP_030746449.1">
    <property type="nucleotide sequence ID" value="XM_030890589.1"/>
</dbReference>
<feature type="signal peptide" evidence="1">
    <location>
        <begin position="1"/>
        <end position="21"/>
    </location>
</feature>
<dbReference type="InterPro" id="IPR036728">
    <property type="entry name" value="PBP_GOBP_sf"/>
</dbReference>
<proteinExistence type="predicted"/>
<keyword evidence="1" id="KW-0732">Signal</keyword>
<gene>
    <name evidence="3" type="primary">LOC115875185</name>
</gene>
<dbReference type="OrthoDB" id="6610259at2759"/>
<dbReference type="Pfam" id="PF01395">
    <property type="entry name" value="PBP_GOBP"/>
    <property type="match status" value="1"/>
</dbReference>
<reference evidence="3" key="1">
    <citation type="submission" date="2025-08" db="UniProtKB">
        <authorList>
            <consortium name="RefSeq"/>
        </authorList>
    </citation>
    <scope>IDENTIFICATION</scope>
    <source>
        <tissue evidence="3">Gonads</tissue>
    </source>
</reference>
<dbReference type="Proteomes" id="UP000504635">
    <property type="component" value="Unplaced"/>
</dbReference>
<name>A0A6J2X6B1_SITOR</name>
<dbReference type="SUPFAM" id="SSF47565">
    <property type="entry name" value="Insect pheromone/odorant-binding proteins"/>
    <property type="match status" value="1"/>
</dbReference>
<dbReference type="AlphaFoldDB" id="A0A6J2X6B1"/>
<feature type="chain" id="PRO_5027030504" evidence="1">
    <location>
        <begin position="22"/>
        <end position="143"/>
    </location>
</feature>
<dbReference type="KEGG" id="soy:115875185"/>
<dbReference type="PANTHER" id="PTHR21364">
    <property type="entry name" value="GENERAL ODORANT-BINDING PROTEIN 19A"/>
    <property type="match status" value="1"/>
</dbReference>
<evidence type="ECO:0000256" key="1">
    <source>
        <dbReference type="SAM" id="SignalP"/>
    </source>
</evidence>
<dbReference type="InParanoid" id="A0A6J2X6B1"/>
<dbReference type="InterPro" id="IPR006170">
    <property type="entry name" value="PBP/GOBP"/>
</dbReference>
<evidence type="ECO:0000313" key="3">
    <source>
        <dbReference type="RefSeq" id="XP_030746449.1"/>
    </source>
</evidence>
<dbReference type="PANTHER" id="PTHR21364:SF2">
    <property type="entry name" value="GENERAL ODORANT-BINDING PROTEIN 19A"/>
    <property type="match status" value="1"/>
</dbReference>
<dbReference type="CDD" id="cd23992">
    <property type="entry name" value="PBP_GOBP"/>
    <property type="match status" value="1"/>
</dbReference>
<evidence type="ECO:0000313" key="2">
    <source>
        <dbReference type="Proteomes" id="UP000504635"/>
    </source>
</evidence>
<dbReference type="GO" id="GO:0005549">
    <property type="term" value="F:odorant binding"/>
    <property type="evidence" value="ECO:0007669"/>
    <property type="project" value="InterPro"/>
</dbReference>
<dbReference type="GeneID" id="115875185"/>
<organism evidence="2 3">
    <name type="scientific">Sitophilus oryzae</name>
    <name type="common">Rice weevil</name>
    <name type="synonym">Curculio oryzae</name>
    <dbReference type="NCBI Taxonomy" id="7048"/>
    <lineage>
        <taxon>Eukaryota</taxon>
        <taxon>Metazoa</taxon>
        <taxon>Ecdysozoa</taxon>
        <taxon>Arthropoda</taxon>
        <taxon>Hexapoda</taxon>
        <taxon>Insecta</taxon>
        <taxon>Pterygota</taxon>
        <taxon>Neoptera</taxon>
        <taxon>Endopterygota</taxon>
        <taxon>Coleoptera</taxon>
        <taxon>Polyphaga</taxon>
        <taxon>Cucujiformia</taxon>
        <taxon>Curculionidae</taxon>
        <taxon>Dryophthorinae</taxon>
        <taxon>Sitophilus</taxon>
    </lineage>
</organism>
<keyword evidence="2" id="KW-1185">Reference proteome</keyword>
<dbReference type="Gene3D" id="1.10.238.20">
    <property type="entry name" value="Pheromone/general odorant binding protein domain"/>
    <property type="match status" value="1"/>
</dbReference>
<accession>A0A6J2X6B1</accession>